<protein>
    <submittedName>
        <fullName evidence="1">15391_t:CDS:1</fullName>
    </submittedName>
</protein>
<dbReference type="EMBL" id="CAJVPU010000174">
    <property type="protein sequence ID" value="CAG8442812.1"/>
    <property type="molecule type" value="Genomic_DNA"/>
</dbReference>
<keyword evidence="2" id="KW-1185">Reference proteome</keyword>
<gene>
    <name evidence="1" type="ORF">DHETER_LOCUS374</name>
</gene>
<name>A0ACA9JYS3_9GLOM</name>
<comment type="caution">
    <text evidence="1">The sequence shown here is derived from an EMBL/GenBank/DDBJ whole genome shotgun (WGS) entry which is preliminary data.</text>
</comment>
<accession>A0ACA9JYS3</accession>
<organism evidence="1 2">
    <name type="scientific">Dentiscutata heterogama</name>
    <dbReference type="NCBI Taxonomy" id="1316150"/>
    <lineage>
        <taxon>Eukaryota</taxon>
        <taxon>Fungi</taxon>
        <taxon>Fungi incertae sedis</taxon>
        <taxon>Mucoromycota</taxon>
        <taxon>Glomeromycotina</taxon>
        <taxon>Glomeromycetes</taxon>
        <taxon>Diversisporales</taxon>
        <taxon>Gigasporaceae</taxon>
        <taxon>Dentiscutata</taxon>
    </lineage>
</organism>
<proteinExistence type="predicted"/>
<evidence type="ECO:0000313" key="1">
    <source>
        <dbReference type="EMBL" id="CAG8442812.1"/>
    </source>
</evidence>
<reference evidence="1" key="1">
    <citation type="submission" date="2021-06" db="EMBL/GenBank/DDBJ databases">
        <authorList>
            <person name="Kallberg Y."/>
            <person name="Tangrot J."/>
            <person name="Rosling A."/>
        </authorList>
    </citation>
    <scope>NUCLEOTIDE SEQUENCE</scope>
    <source>
        <strain evidence="1">IL203A</strain>
    </source>
</reference>
<sequence length="136" mass="14782">MNQKFTFVFILLFALSVTNAISLKKRISGCFKVPIFNATISPNPPVPGQIATINVSGTLKQDIKENGILIIEFKYAGCIPLGVYPKISIHQTKAGNPFNVTTKVTVPPNFGSGNSKAYFITAYIENDYVPIGCVII</sequence>
<dbReference type="Proteomes" id="UP000789702">
    <property type="component" value="Unassembled WGS sequence"/>
</dbReference>
<evidence type="ECO:0000313" key="2">
    <source>
        <dbReference type="Proteomes" id="UP000789702"/>
    </source>
</evidence>